<evidence type="ECO:0000313" key="8">
    <source>
        <dbReference type="EMBL" id="CAE2323319.1"/>
    </source>
</evidence>
<comment type="cofactor">
    <cofactor evidence="1">
        <name>L-ascorbate</name>
        <dbReference type="ChEBI" id="CHEBI:38290"/>
    </cofactor>
</comment>
<dbReference type="GO" id="GO:0031418">
    <property type="term" value="F:L-ascorbic acid binding"/>
    <property type="evidence" value="ECO:0007669"/>
    <property type="project" value="UniProtKB-KW"/>
</dbReference>
<dbReference type="EMBL" id="HBKR01028953">
    <property type="protein sequence ID" value="CAE2323319.1"/>
    <property type="molecule type" value="Transcribed_RNA"/>
</dbReference>
<dbReference type="GO" id="GO:0051213">
    <property type="term" value="F:dioxygenase activity"/>
    <property type="evidence" value="ECO:0007669"/>
    <property type="project" value="UniProtKB-KW"/>
</dbReference>
<evidence type="ECO:0000256" key="3">
    <source>
        <dbReference type="ARBA" id="ARBA00022896"/>
    </source>
</evidence>
<dbReference type="AlphaFoldDB" id="A0A7S4P4C6"/>
<dbReference type="SMART" id="SM00702">
    <property type="entry name" value="P4Hc"/>
    <property type="match status" value="1"/>
</dbReference>
<reference evidence="8" key="1">
    <citation type="submission" date="2021-01" db="EMBL/GenBank/DDBJ databases">
        <authorList>
            <person name="Corre E."/>
            <person name="Pelletier E."/>
            <person name="Niang G."/>
            <person name="Scheremetjew M."/>
            <person name="Finn R."/>
            <person name="Kale V."/>
            <person name="Holt S."/>
            <person name="Cochrane G."/>
            <person name="Meng A."/>
            <person name="Brown T."/>
            <person name="Cohen L."/>
        </authorList>
    </citation>
    <scope>NUCLEOTIDE SEQUENCE</scope>
    <source>
        <strain evidence="8">SoJaBio B1-5/56/2</strain>
    </source>
</reference>
<sequence length="455" mass="51862">MEGLQKDIDELRERMPHNLVSIDNPKPINYYVSDQEIFVIDEVKKGAYIDPVSDGRFLIQDELPASSPDKFLLALAVDMQIRAPEGTAYDHSIHDVRVTFIDLALAQVGFRSRIDHPNLRTGLISSPEFFEMVMRLAGERGILMGILIALQKFFKGPMHPCPRCDSFYEAFTNMEKERAVIAYKYRAIAKHPALFSPGKIEWDNTWFAPEFIKAIESGTDEALSSILTEEAEGVFSFPIFSQKFCDMLMDEVDNYAASGLPKKRPNSMNNYGLILNEIGMANFFTQFQRKYLQRLSSYLFPIQGASLDDHHSFIVQYKQGEDLGLDMHIDDSEVTLNVCLGREFSGAGLTFCGNFGHSAHRKKSLAYHHVVGRAILHLGSRRHGADDISTGERLNLIVWNRCHAFRSCSLMDRWPGEDAEGGPDLVCLSRTHDQDYDLQFLKKFKEEEKERKERK</sequence>
<gene>
    <name evidence="8" type="ORF">NAES01612_LOCUS18907</name>
</gene>
<evidence type="ECO:0000256" key="2">
    <source>
        <dbReference type="ARBA" id="ARBA00022723"/>
    </source>
</evidence>
<dbReference type="PANTHER" id="PTHR24014">
    <property type="entry name" value="2-OXOGLUTARATE AND IRON-DEPENDENT OXYGENASE DOMAIN-CONTAINING PROTEIN 2"/>
    <property type="match status" value="1"/>
</dbReference>
<accession>A0A7S4P4C6</accession>
<dbReference type="PROSITE" id="PS51471">
    <property type="entry name" value="FE2OG_OXY"/>
    <property type="match status" value="1"/>
</dbReference>
<dbReference type="GO" id="GO:0016705">
    <property type="term" value="F:oxidoreductase activity, acting on paired donors, with incorporation or reduction of molecular oxygen"/>
    <property type="evidence" value="ECO:0007669"/>
    <property type="project" value="InterPro"/>
</dbReference>
<dbReference type="GO" id="GO:0005506">
    <property type="term" value="F:iron ion binding"/>
    <property type="evidence" value="ECO:0007669"/>
    <property type="project" value="InterPro"/>
</dbReference>
<dbReference type="InterPro" id="IPR006620">
    <property type="entry name" value="Pro_4_hyd_alph"/>
</dbReference>
<proteinExistence type="predicted"/>
<keyword evidence="3" id="KW-0847">Vitamin C</keyword>
<evidence type="ECO:0000256" key="1">
    <source>
        <dbReference type="ARBA" id="ARBA00001961"/>
    </source>
</evidence>
<evidence type="ECO:0000256" key="4">
    <source>
        <dbReference type="ARBA" id="ARBA00022964"/>
    </source>
</evidence>
<dbReference type="InterPro" id="IPR005123">
    <property type="entry name" value="Oxoglu/Fe-dep_dioxygenase_dom"/>
</dbReference>
<name>A0A7S4P4C6_9EUKA</name>
<keyword evidence="2" id="KW-0479">Metal-binding</keyword>
<evidence type="ECO:0000256" key="5">
    <source>
        <dbReference type="ARBA" id="ARBA00023002"/>
    </source>
</evidence>
<keyword evidence="5" id="KW-0560">Oxidoreductase</keyword>
<organism evidence="8">
    <name type="scientific">Paramoeba aestuarina</name>
    <dbReference type="NCBI Taxonomy" id="180227"/>
    <lineage>
        <taxon>Eukaryota</taxon>
        <taxon>Amoebozoa</taxon>
        <taxon>Discosea</taxon>
        <taxon>Flabellinia</taxon>
        <taxon>Dactylopodida</taxon>
        <taxon>Paramoebidae</taxon>
        <taxon>Paramoeba</taxon>
    </lineage>
</organism>
<protein>
    <recommendedName>
        <fullName evidence="7">Fe2OG dioxygenase domain-containing protein</fullName>
    </recommendedName>
</protein>
<dbReference type="PANTHER" id="PTHR24014:SF4">
    <property type="entry name" value="2-OXOGLUTARATE AND IRON-DEPENDENT OXYGENASE DOMAIN-CONTAINING PROTEIN 2"/>
    <property type="match status" value="1"/>
</dbReference>
<evidence type="ECO:0000256" key="6">
    <source>
        <dbReference type="ARBA" id="ARBA00023004"/>
    </source>
</evidence>
<feature type="domain" description="Fe2OG dioxygenase" evidence="7">
    <location>
        <begin position="308"/>
        <end position="402"/>
    </location>
</feature>
<dbReference type="Pfam" id="PF25238">
    <property type="entry name" value="OGFOD2-like"/>
    <property type="match status" value="1"/>
</dbReference>
<evidence type="ECO:0000259" key="7">
    <source>
        <dbReference type="PROSITE" id="PS51471"/>
    </source>
</evidence>
<keyword evidence="4" id="KW-0223">Dioxygenase</keyword>
<keyword evidence="6" id="KW-0408">Iron</keyword>